<keyword evidence="2 12" id="KW-0813">Transport</keyword>
<keyword evidence="11 12" id="KW-0998">Cell outer membrane</keyword>
<keyword evidence="6" id="KW-0732">Signal</keyword>
<evidence type="ECO:0000256" key="1">
    <source>
        <dbReference type="ARBA" id="ARBA00004571"/>
    </source>
</evidence>
<keyword evidence="8" id="KW-0406">Ion transport</keyword>
<evidence type="ECO:0000256" key="4">
    <source>
        <dbReference type="ARBA" id="ARBA00022496"/>
    </source>
</evidence>
<dbReference type="EMBL" id="LSZQ01000042">
    <property type="protein sequence ID" value="KXU35795.1"/>
    <property type="molecule type" value="Genomic_DNA"/>
</dbReference>
<dbReference type="GO" id="GO:0009279">
    <property type="term" value="C:cell outer membrane"/>
    <property type="evidence" value="ECO:0007669"/>
    <property type="project" value="UniProtKB-SubCell"/>
</dbReference>
<evidence type="ECO:0000256" key="9">
    <source>
        <dbReference type="ARBA" id="ARBA00023077"/>
    </source>
</evidence>
<keyword evidence="15" id="KW-1185">Reference proteome</keyword>
<dbReference type="GO" id="GO:0015344">
    <property type="term" value="F:siderophore uptake transmembrane transporter activity"/>
    <property type="evidence" value="ECO:0007669"/>
    <property type="project" value="TreeGrafter"/>
</dbReference>
<reference evidence="15" key="1">
    <citation type="submission" date="2016-02" db="EMBL/GenBank/DDBJ databases">
        <authorList>
            <person name="Sanders J.G."/>
            <person name="Lin J.Y."/>
            <person name="Wertz J.T."/>
            <person name="Russell J.A."/>
            <person name="Moreau C.S."/>
            <person name="Powell S."/>
        </authorList>
    </citation>
    <scope>NUCLEOTIDE SEQUENCE [LARGE SCALE GENOMIC DNA]</scope>
    <source>
        <strain evidence="15">CAG34</strain>
    </source>
</reference>
<comment type="similarity">
    <text evidence="12">Belongs to the TonB-dependent receptor family.</text>
</comment>
<evidence type="ECO:0000256" key="5">
    <source>
        <dbReference type="ARBA" id="ARBA00022692"/>
    </source>
</evidence>
<dbReference type="AlphaFoldDB" id="A0A139SMN0"/>
<organism evidence="14 15">
    <name type="scientific">Cephaloticoccus primus</name>
    <dbReference type="NCBI Taxonomy" id="1548207"/>
    <lineage>
        <taxon>Bacteria</taxon>
        <taxon>Pseudomonadati</taxon>
        <taxon>Verrucomicrobiota</taxon>
        <taxon>Opitutia</taxon>
        <taxon>Opitutales</taxon>
        <taxon>Opitutaceae</taxon>
        <taxon>Cephaloticoccus</taxon>
    </lineage>
</organism>
<evidence type="ECO:0000256" key="10">
    <source>
        <dbReference type="ARBA" id="ARBA00023136"/>
    </source>
</evidence>
<evidence type="ECO:0000256" key="12">
    <source>
        <dbReference type="PROSITE-ProRule" id="PRU01360"/>
    </source>
</evidence>
<keyword evidence="10 12" id="KW-0472">Membrane</keyword>
<evidence type="ECO:0000256" key="7">
    <source>
        <dbReference type="ARBA" id="ARBA00023004"/>
    </source>
</evidence>
<accession>A0A139SMN0</accession>
<keyword evidence="7" id="KW-0408">Iron</keyword>
<keyword evidence="4" id="KW-0410">Iron transport</keyword>
<evidence type="ECO:0000256" key="8">
    <source>
        <dbReference type="ARBA" id="ARBA00023065"/>
    </source>
</evidence>
<evidence type="ECO:0000256" key="2">
    <source>
        <dbReference type="ARBA" id="ARBA00022448"/>
    </source>
</evidence>
<dbReference type="InterPro" id="IPR039426">
    <property type="entry name" value="TonB-dep_rcpt-like"/>
</dbReference>
<dbReference type="Gene3D" id="2.40.170.20">
    <property type="entry name" value="TonB-dependent receptor, beta-barrel domain"/>
    <property type="match status" value="1"/>
</dbReference>
<evidence type="ECO:0000313" key="15">
    <source>
        <dbReference type="Proteomes" id="UP000070058"/>
    </source>
</evidence>
<name>A0A139SMN0_9BACT</name>
<keyword evidence="9" id="KW-0798">TonB box</keyword>
<dbReference type="PROSITE" id="PS52016">
    <property type="entry name" value="TONB_DEPENDENT_REC_3"/>
    <property type="match status" value="1"/>
</dbReference>
<dbReference type="PANTHER" id="PTHR32552:SF68">
    <property type="entry name" value="FERRICHROME OUTER MEMBRANE TRANSPORTER_PHAGE RECEPTOR"/>
    <property type="match status" value="1"/>
</dbReference>
<gene>
    <name evidence="14" type="ORF">AXK11_05470</name>
</gene>
<proteinExistence type="inferred from homology"/>
<evidence type="ECO:0000256" key="3">
    <source>
        <dbReference type="ARBA" id="ARBA00022452"/>
    </source>
</evidence>
<evidence type="ECO:0000256" key="6">
    <source>
        <dbReference type="ARBA" id="ARBA00022729"/>
    </source>
</evidence>
<comment type="subcellular location">
    <subcellularLocation>
        <location evidence="1 12">Cell outer membrane</location>
        <topology evidence="1 12">Multi-pass membrane protein</topology>
    </subcellularLocation>
</comment>
<dbReference type="Proteomes" id="UP000070058">
    <property type="component" value="Unassembled WGS sequence"/>
</dbReference>
<keyword evidence="3 12" id="KW-1134">Transmembrane beta strand</keyword>
<dbReference type="Pfam" id="PF00593">
    <property type="entry name" value="TonB_dep_Rec_b-barrel"/>
    <property type="match status" value="1"/>
</dbReference>
<keyword evidence="5 12" id="KW-0812">Transmembrane</keyword>
<protein>
    <recommendedName>
        <fullName evidence="13">TonB-dependent receptor-like beta-barrel domain-containing protein</fullName>
    </recommendedName>
</protein>
<dbReference type="InterPro" id="IPR036942">
    <property type="entry name" value="Beta-barrel_TonB_sf"/>
</dbReference>
<evidence type="ECO:0000259" key="13">
    <source>
        <dbReference type="Pfam" id="PF00593"/>
    </source>
</evidence>
<evidence type="ECO:0000256" key="11">
    <source>
        <dbReference type="ARBA" id="ARBA00023237"/>
    </source>
</evidence>
<evidence type="ECO:0000313" key="14">
    <source>
        <dbReference type="EMBL" id="KXU35795.1"/>
    </source>
</evidence>
<sequence length="252" mass="28268">MTPSFGLLYKVRPDVSVYLAHTLNTEQGSWYTGRERGDQPIWQDGKQQEAGLKLTFFDRRLSVTTSYFEIRKTNIPQGNPLNRGITLQPGERPLYPNLLRNITNEGVEVDVAGQITNNLSVLGSFTSQKMRDDFGRRRANVPDTMLNGMVRYKFPEGKMKGLAMHLGFNHAGDVSGENRGARTPLDVLEMPGFYLPERTFFNAGASFKLGEVSFQLNVDNLLDSKKPHTSGGRHAIGIVPPRNIRLTTTYSF</sequence>
<comment type="caution">
    <text evidence="14">The sequence shown here is derived from an EMBL/GenBank/DDBJ whole genome shotgun (WGS) entry which is preliminary data.</text>
</comment>
<dbReference type="STRING" id="1548207.AXK11_05470"/>
<dbReference type="InterPro" id="IPR000531">
    <property type="entry name" value="Beta-barrel_TonB"/>
</dbReference>
<dbReference type="SUPFAM" id="SSF56935">
    <property type="entry name" value="Porins"/>
    <property type="match status" value="1"/>
</dbReference>
<feature type="domain" description="TonB-dependent receptor-like beta-barrel" evidence="13">
    <location>
        <begin position="2"/>
        <end position="221"/>
    </location>
</feature>
<dbReference type="PANTHER" id="PTHR32552">
    <property type="entry name" value="FERRICHROME IRON RECEPTOR-RELATED"/>
    <property type="match status" value="1"/>
</dbReference>